<name>A0A5B9ED00_9BACT</name>
<feature type="region of interest" description="Disordered" evidence="4">
    <location>
        <begin position="164"/>
        <end position="205"/>
    </location>
</feature>
<keyword evidence="7" id="KW-1185">Reference proteome</keyword>
<evidence type="ECO:0000259" key="5">
    <source>
        <dbReference type="Pfam" id="PF13442"/>
    </source>
</evidence>
<dbReference type="GO" id="GO:0009055">
    <property type="term" value="F:electron transfer activity"/>
    <property type="evidence" value="ECO:0007669"/>
    <property type="project" value="InterPro"/>
</dbReference>
<dbReference type="RefSeq" id="WP_147649313.1">
    <property type="nucleotide sequence ID" value="NZ_CP042806.1"/>
</dbReference>
<evidence type="ECO:0000256" key="2">
    <source>
        <dbReference type="ARBA" id="ARBA00022723"/>
    </source>
</evidence>
<dbReference type="AlphaFoldDB" id="A0A5B9ED00"/>
<dbReference type="InterPro" id="IPR036909">
    <property type="entry name" value="Cyt_c-like_dom_sf"/>
</dbReference>
<dbReference type="KEGG" id="talb:FTW19_19900"/>
<keyword evidence="1" id="KW-0349">Heme</keyword>
<dbReference type="OrthoDB" id="9773456at2"/>
<accession>A0A5B9ED00</accession>
<feature type="domain" description="Cytochrome c" evidence="5">
    <location>
        <begin position="72"/>
        <end position="154"/>
    </location>
</feature>
<evidence type="ECO:0000256" key="1">
    <source>
        <dbReference type="ARBA" id="ARBA00022617"/>
    </source>
</evidence>
<organism evidence="6 7">
    <name type="scientific">Terriglobus albidus</name>
    <dbReference type="NCBI Taxonomy" id="1592106"/>
    <lineage>
        <taxon>Bacteria</taxon>
        <taxon>Pseudomonadati</taxon>
        <taxon>Acidobacteriota</taxon>
        <taxon>Terriglobia</taxon>
        <taxon>Terriglobales</taxon>
        <taxon>Acidobacteriaceae</taxon>
        <taxon>Terriglobus</taxon>
    </lineage>
</organism>
<dbReference type="InterPro" id="IPR009056">
    <property type="entry name" value="Cyt_c-like_dom"/>
</dbReference>
<dbReference type="EMBL" id="CP042806">
    <property type="protein sequence ID" value="QEE30043.1"/>
    <property type="molecule type" value="Genomic_DNA"/>
</dbReference>
<sequence length="205" mass="23052">MRYRFVLSIVSLTVLLLACAGFLTWRFVHRGFSTRNQPGKIEAMLATTFRQAAIPSGEMELKNPMQATPDVLREGMAHWADHCASCHGNNGSSETMYGKTMYPRPPDMRRAPTQELSDGELYYTIKNGVRLSGMPAFGEPGDDDIDSWKLVAFIRHLPKLTEQEELQMEQLNPKTSEELQEEREEQQFLNGGGASASPETSTTHR</sequence>
<protein>
    <submittedName>
        <fullName evidence="6">Cytochrome C</fullName>
    </submittedName>
</protein>
<dbReference type="GO" id="GO:0046872">
    <property type="term" value="F:metal ion binding"/>
    <property type="evidence" value="ECO:0007669"/>
    <property type="project" value="UniProtKB-KW"/>
</dbReference>
<evidence type="ECO:0000313" key="7">
    <source>
        <dbReference type="Proteomes" id="UP000321820"/>
    </source>
</evidence>
<reference evidence="6 7" key="1">
    <citation type="submission" date="2019-08" db="EMBL/GenBank/DDBJ databases">
        <title>Complete genome sequence of Terriglobus albidus strain ORNL.</title>
        <authorList>
            <person name="Podar M."/>
        </authorList>
    </citation>
    <scope>NUCLEOTIDE SEQUENCE [LARGE SCALE GENOMIC DNA]</scope>
    <source>
        <strain evidence="6 7">ORNL</strain>
    </source>
</reference>
<dbReference type="Gene3D" id="1.10.760.10">
    <property type="entry name" value="Cytochrome c-like domain"/>
    <property type="match status" value="1"/>
</dbReference>
<dbReference type="Pfam" id="PF13442">
    <property type="entry name" value="Cytochrome_CBB3"/>
    <property type="match status" value="1"/>
</dbReference>
<dbReference type="SUPFAM" id="SSF46626">
    <property type="entry name" value="Cytochrome c"/>
    <property type="match status" value="1"/>
</dbReference>
<evidence type="ECO:0000313" key="6">
    <source>
        <dbReference type="EMBL" id="QEE30043.1"/>
    </source>
</evidence>
<evidence type="ECO:0000256" key="3">
    <source>
        <dbReference type="ARBA" id="ARBA00023004"/>
    </source>
</evidence>
<gene>
    <name evidence="6" type="ORF">FTW19_19900</name>
</gene>
<keyword evidence="3" id="KW-0408">Iron</keyword>
<evidence type="ECO:0000256" key="4">
    <source>
        <dbReference type="SAM" id="MobiDB-lite"/>
    </source>
</evidence>
<proteinExistence type="predicted"/>
<keyword evidence="2" id="KW-0479">Metal-binding</keyword>
<dbReference type="PROSITE" id="PS51257">
    <property type="entry name" value="PROKAR_LIPOPROTEIN"/>
    <property type="match status" value="1"/>
</dbReference>
<dbReference type="Proteomes" id="UP000321820">
    <property type="component" value="Chromosome"/>
</dbReference>
<dbReference type="GO" id="GO:0020037">
    <property type="term" value="F:heme binding"/>
    <property type="evidence" value="ECO:0007669"/>
    <property type="project" value="InterPro"/>
</dbReference>